<feature type="transmembrane region" description="Helical" evidence="1">
    <location>
        <begin position="216"/>
        <end position="236"/>
    </location>
</feature>
<feature type="transmembrane region" description="Helical" evidence="1">
    <location>
        <begin position="106"/>
        <end position="132"/>
    </location>
</feature>
<name>A0A3E0MJG0_MICAE</name>
<dbReference type="AlphaFoldDB" id="A0A3E0MJG0"/>
<dbReference type="Proteomes" id="UP000256301">
    <property type="component" value="Unassembled WGS sequence"/>
</dbReference>
<keyword evidence="1" id="KW-0812">Transmembrane</keyword>
<protein>
    <submittedName>
        <fullName evidence="2">Uncharacterized protein</fullName>
    </submittedName>
</protein>
<feature type="transmembrane region" description="Helical" evidence="1">
    <location>
        <begin position="186"/>
        <end position="204"/>
    </location>
</feature>
<feature type="transmembrane region" description="Helical" evidence="1">
    <location>
        <begin position="38"/>
        <end position="59"/>
    </location>
</feature>
<sequence length="333" mass="38667">MNIPNFLRILTNPKQLQKIDRYLLLNYPRFWVTKVHYCIYYGLLVNLILNLFVFLTINPKIIDEFIQYFIVLIMFVEAGIFIFWIVKQSLYNVEKEYGNTSSGIGLLEIIIYTLCAVIITSSSLTMTATAMYRTASLVRMETSTECSEVEVSHFQTPYKDEVQVCRSMRDFLGGSSNYNYFLPYEIHWFFHTIFLMLGIFLLVIRKYSNWATMGWIGLYVLALIIATIFLGIVLSSLSKNELSWLIILILLNIVLFFQSTSLTMRRRFDNFQFISFAILPIALGVLISSIVSGSANSSFRTNTIALIMFFVFYIFIFPLYKLILNRTLALPKE</sequence>
<feature type="transmembrane region" description="Helical" evidence="1">
    <location>
        <begin position="65"/>
        <end position="86"/>
    </location>
</feature>
<dbReference type="EMBL" id="QQWE01000001">
    <property type="protein sequence ID" value="REJ59940.1"/>
    <property type="molecule type" value="Genomic_DNA"/>
</dbReference>
<organism evidence="2 3">
    <name type="scientific">Microcystis aeruginosa DA14</name>
    <dbReference type="NCBI Taxonomy" id="1987506"/>
    <lineage>
        <taxon>Bacteria</taxon>
        <taxon>Bacillati</taxon>
        <taxon>Cyanobacteriota</taxon>
        <taxon>Cyanophyceae</taxon>
        <taxon>Oscillatoriophycideae</taxon>
        <taxon>Chroococcales</taxon>
        <taxon>Microcystaceae</taxon>
        <taxon>Microcystis</taxon>
    </lineage>
</organism>
<evidence type="ECO:0000256" key="1">
    <source>
        <dbReference type="SAM" id="Phobius"/>
    </source>
</evidence>
<feature type="transmembrane region" description="Helical" evidence="1">
    <location>
        <begin position="242"/>
        <end position="259"/>
    </location>
</feature>
<evidence type="ECO:0000313" key="3">
    <source>
        <dbReference type="Proteomes" id="UP000256301"/>
    </source>
</evidence>
<keyword evidence="1" id="KW-1133">Transmembrane helix</keyword>
<keyword evidence="1" id="KW-0472">Membrane</keyword>
<comment type="caution">
    <text evidence="2">The sequence shown here is derived from an EMBL/GenBank/DDBJ whole genome shotgun (WGS) entry which is preliminary data.</text>
</comment>
<evidence type="ECO:0000313" key="2">
    <source>
        <dbReference type="EMBL" id="REJ59940.1"/>
    </source>
</evidence>
<feature type="transmembrane region" description="Helical" evidence="1">
    <location>
        <begin position="271"/>
        <end position="291"/>
    </location>
</feature>
<feature type="transmembrane region" description="Helical" evidence="1">
    <location>
        <begin position="303"/>
        <end position="323"/>
    </location>
</feature>
<accession>A0A3E0MJG0</accession>
<reference evidence="2 3" key="1">
    <citation type="submission" date="2017-08" db="EMBL/GenBank/DDBJ databases">
        <title>Functional genomic and metabolic studies of the symbiotic interactions of six Microcystis-dominated communities.</title>
        <authorList>
            <person name="Li Q."/>
            <person name="Lin F."/>
        </authorList>
    </citation>
    <scope>NUCLEOTIDE SEQUENCE [LARGE SCALE GENOMIC DNA]</scope>
    <source>
        <strain evidence="2">DA14</strain>
    </source>
</reference>
<gene>
    <name evidence="2" type="ORF">DWQ56_01390</name>
</gene>
<proteinExistence type="predicted"/>